<keyword evidence="3" id="KW-1185">Reference proteome</keyword>
<proteinExistence type="predicted"/>
<keyword evidence="1" id="KW-0812">Transmembrane</keyword>
<reference evidence="2" key="1">
    <citation type="thesis" date="2020" institute="ProQuest LLC" country="789 East Eisenhower Parkway, Ann Arbor, MI, USA">
        <title>Comparative Genomics and Chromosome Evolution.</title>
        <authorList>
            <person name="Mudd A.B."/>
        </authorList>
    </citation>
    <scope>NUCLEOTIDE SEQUENCE</scope>
    <source>
        <strain evidence="2">HN-11 Male</strain>
        <tissue evidence="2">Kidney and liver</tissue>
    </source>
</reference>
<comment type="caution">
    <text evidence="2">The sequence shown here is derived from an EMBL/GenBank/DDBJ whole genome shotgun (WGS) entry which is preliminary data.</text>
</comment>
<protein>
    <submittedName>
        <fullName evidence="2">Uncharacterized protein</fullName>
    </submittedName>
</protein>
<gene>
    <name evidence="2" type="ORF">GDO78_007374</name>
</gene>
<feature type="transmembrane region" description="Helical" evidence="1">
    <location>
        <begin position="20"/>
        <end position="38"/>
    </location>
</feature>
<sequence length="92" mass="10549">MLHTGVSIVDFCRKKKSLVMVTWVTSVGYCYILIENFINHHWFQRVLQWIVIWSFSNINLHPTEDSLAAVNSTSMDYLPSSEGQTADTLTDP</sequence>
<keyword evidence="1" id="KW-0472">Membrane</keyword>
<dbReference type="AlphaFoldDB" id="A0A8J6FGA3"/>
<keyword evidence="1" id="KW-1133">Transmembrane helix</keyword>
<evidence type="ECO:0000256" key="1">
    <source>
        <dbReference type="SAM" id="Phobius"/>
    </source>
</evidence>
<evidence type="ECO:0000313" key="3">
    <source>
        <dbReference type="Proteomes" id="UP000770717"/>
    </source>
</evidence>
<dbReference type="EMBL" id="WNTK01000003">
    <property type="protein sequence ID" value="KAG9487482.1"/>
    <property type="molecule type" value="Genomic_DNA"/>
</dbReference>
<evidence type="ECO:0000313" key="2">
    <source>
        <dbReference type="EMBL" id="KAG9487482.1"/>
    </source>
</evidence>
<accession>A0A8J6FGA3</accession>
<dbReference type="Proteomes" id="UP000770717">
    <property type="component" value="Unassembled WGS sequence"/>
</dbReference>
<organism evidence="2 3">
    <name type="scientific">Eleutherodactylus coqui</name>
    <name type="common">Puerto Rican coqui</name>
    <dbReference type="NCBI Taxonomy" id="57060"/>
    <lineage>
        <taxon>Eukaryota</taxon>
        <taxon>Metazoa</taxon>
        <taxon>Chordata</taxon>
        <taxon>Craniata</taxon>
        <taxon>Vertebrata</taxon>
        <taxon>Euteleostomi</taxon>
        <taxon>Amphibia</taxon>
        <taxon>Batrachia</taxon>
        <taxon>Anura</taxon>
        <taxon>Neobatrachia</taxon>
        <taxon>Hyloidea</taxon>
        <taxon>Eleutherodactylidae</taxon>
        <taxon>Eleutherodactylinae</taxon>
        <taxon>Eleutherodactylus</taxon>
        <taxon>Eleutherodactylus</taxon>
    </lineage>
</organism>
<name>A0A8J6FGA3_ELECQ</name>